<protein>
    <submittedName>
        <fullName evidence="2">Uncharacterized protein</fullName>
    </submittedName>
</protein>
<keyword evidence="1" id="KW-0732">Signal</keyword>
<accession>A0A1L7XF07</accession>
<evidence type="ECO:0000313" key="3">
    <source>
        <dbReference type="Proteomes" id="UP000184330"/>
    </source>
</evidence>
<feature type="chain" id="PRO_5012228203" evidence="1">
    <location>
        <begin position="18"/>
        <end position="114"/>
    </location>
</feature>
<reference evidence="2 3" key="1">
    <citation type="submission" date="2016-03" db="EMBL/GenBank/DDBJ databases">
        <authorList>
            <person name="Ploux O."/>
        </authorList>
    </citation>
    <scope>NUCLEOTIDE SEQUENCE [LARGE SCALE GENOMIC DNA]</scope>
    <source>
        <strain evidence="2 3">UAMH 11012</strain>
    </source>
</reference>
<dbReference type="OrthoDB" id="5091764at2759"/>
<organism evidence="2 3">
    <name type="scientific">Phialocephala subalpina</name>
    <dbReference type="NCBI Taxonomy" id="576137"/>
    <lineage>
        <taxon>Eukaryota</taxon>
        <taxon>Fungi</taxon>
        <taxon>Dikarya</taxon>
        <taxon>Ascomycota</taxon>
        <taxon>Pezizomycotina</taxon>
        <taxon>Leotiomycetes</taxon>
        <taxon>Helotiales</taxon>
        <taxon>Mollisiaceae</taxon>
        <taxon>Phialocephala</taxon>
        <taxon>Phialocephala fortinii species complex</taxon>
    </lineage>
</organism>
<sequence>MRTLLILSSLLATLAVASPLASKPRDQFHGISIGCVTSYGLDPNKVLEPAPVELYTLTPICGQGGYGLGISELIVQNETASGGLNIEQIQRHGYKDFEASIPGTTEFDVNHPAL</sequence>
<keyword evidence="3" id="KW-1185">Reference proteome</keyword>
<evidence type="ECO:0000313" key="2">
    <source>
        <dbReference type="EMBL" id="CZR63537.1"/>
    </source>
</evidence>
<feature type="signal peptide" evidence="1">
    <location>
        <begin position="1"/>
        <end position="17"/>
    </location>
</feature>
<dbReference type="AlphaFoldDB" id="A0A1L7XF07"/>
<dbReference type="EMBL" id="FJOG01000024">
    <property type="protein sequence ID" value="CZR63537.1"/>
    <property type="molecule type" value="Genomic_DNA"/>
</dbReference>
<name>A0A1L7XF07_9HELO</name>
<proteinExistence type="predicted"/>
<gene>
    <name evidence="2" type="ORF">PAC_13434</name>
</gene>
<evidence type="ECO:0000256" key="1">
    <source>
        <dbReference type="SAM" id="SignalP"/>
    </source>
</evidence>
<dbReference type="Proteomes" id="UP000184330">
    <property type="component" value="Unassembled WGS sequence"/>
</dbReference>